<evidence type="ECO:0000256" key="6">
    <source>
        <dbReference type="ARBA" id="ARBA00023136"/>
    </source>
</evidence>
<keyword evidence="3 9" id="KW-1134">Transmembrane beta strand</keyword>
<dbReference type="InterPro" id="IPR003423">
    <property type="entry name" value="OMP_efflux"/>
</dbReference>
<dbReference type="PANTHER" id="PTHR30203">
    <property type="entry name" value="OUTER MEMBRANE CATION EFFLUX PROTEIN"/>
    <property type="match status" value="1"/>
</dbReference>
<evidence type="ECO:0000256" key="2">
    <source>
        <dbReference type="ARBA" id="ARBA00007613"/>
    </source>
</evidence>
<dbReference type="EMBL" id="CP091507">
    <property type="protein sequence ID" value="UOO79889.1"/>
    <property type="molecule type" value="Genomic_DNA"/>
</dbReference>
<sequence length="466" mass="49981">MKPILPMRGLGLLALSMLTACAQFGNQAPLDAPTAYSLPQGSQPQAAKADWWLGLGDSMLNRLMAQTLASSPDLRAARARFAQAQAQLGITEAADKTQIGLVGQGVGAYVAPKPTATYGHPDHTLWLANVALQGSWSFDFWGKNRAQVAAAIGQRQAAVYEAEQIRLTLAQAVAAQYFAWQAVNEQQRLLQQRIEAAAESEKILKQRIRAQLLPASAAYPAEQAQQLLQAQQLVLARNAARIRHSLAVLSGQAPNALDGQTPAVQGSPPVFSAGNIKADLLGKRPDIAAQRALLQSRWQNIQAAKAEFYPNIELKLLAGFAHIDAFNLLSGSNSGMLGIVPAINLPIFTSGALQSKLAYRNAEYNQQVALYDQTVLNAMRAAADAVSDYQTLQAQALLQQRAALTSAKNAAAARRRVAAQIDNPLAYLQKQDEALQQAAQAVQVQSDFLVAWSNVHAQLGGGFKAE</sequence>
<comment type="similarity">
    <text evidence="2 9">Belongs to the outer membrane factor (OMF) (TC 1.B.17) family.</text>
</comment>
<comment type="subcellular location">
    <subcellularLocation>
        <location evidence="9">Cell membrane</location>
        <topology evidence="9">Lipid-anchor</topology>
    </subcellularLocation>
    <subcellularLocation>
        <location evidence="1">Membrane</location>
    </subcellularLocation>
</comment>
<reference evidence="10 12" key="1">
    <citation type="submission" date="2019-03" db="EMBL/GenBank/DDBJ databases">
        <title>Genomic Encyclopedia of Type Strains, Phase IV (KMG-IV): sequencing the most valuable type-strain genomes for metagenomic binning, comparative biology and taxonomic classification.</title>
        <authorList>
            <person name="Goeker M."/>
        </authorList>
    </citation>
    <scope>NUCLEOTIDE SEQUENCE [LARGE SCALE GENOMIC DNA]</scope>
    <source>
        <strain evidence="10 12">DSM 17474</strain>
    </source>
</reference>
<name>A0AAE9KHD4_9NEIS</name>
<feature type="chain" id="PRO_5041778903" evidence="9">
    <location>
        <begin position="23"/>
        <end position="466"/>
    </location>
</feature>
<evidence type="ECO:0000256" key="9">
    <source>
        <dbReference type="RuleBase" id="RU362097"/>
    </source>
</evidence>
<evidence type="ECO:0000313" key="12">
    <source>
        <dbReference type="Proteomes" id="UP000294721"/>
    </source>
</evidence>
<feature type="signal peptide" evidence="9">
    <location>
        <begin position="1"/>
        <end position="22"/>
    </location>
</feature>
<keyword evidence="5 9" id="KW-0732">Signal</keyword>
<dbReference type="Pfam" id="PF02321">
    <property type="entry name" value="OEP"/>
    <property type="match status" value="2"/>
</dbReference>
<reference evidence="11" key="3">
    <citation type="journal article" date="2022" name="Res Sq">
        <title>Evolution of multicellular longitudinally dividing oral cavity symbionts (Neisseriaceae).</title>
        <authorList>
            <person name="Nyongesa S."/>
            <person name="Weber P."/>
            <person name="Bernet E."/>
            <person name="Pullido F."/>
            <person name="Nieckarz M."/>
            <person name="Delaby M."/>
            <person name="Nieves C."/>
            <person name="Viehboeck T."/>
            <person name="Krause N."/>
            <person name="Rivera-Millot A."/>
            <person name="Nakamura A."/>
            <person name="Vischer N."/>
            <person name="VanNieuwenhze M."/>
            <person name="Brun Y."/>
            <person name="Cava F."/>
            <person name="Bulgheresi S."/>
            <person name="Veyrier F."/>
        </authorList>
    </citation>
    <scope>NUCLEOTIDE SEQUENCE</scope>
    <source>
        <strain evidence="11">1258/02</strain>
    </source>
</reference>
<accession>A0AAE9KHD4</accession>
<keyword evidence="7 9" id="KW-0564">Palmitate</keyword>
<evidence type="ECO:0000256" key="3">
    <source>
        <dbReference type="ARBA" id="ARBA00022452"/>
    </source>
</evidence>
<keyword evidence="8 9" id="KW-0449">Lipoprotein</keyword>
<keyword evidence="4 9" id="KW-0812">Transmembrane</keyword>
<dbReference type="AlphaFoldDB" id="A0AAE9KHD4"/>
<evidence type="ECO:0000256" key="5">
    <source>
        <dbReference type="ARBA" id="ARBA00022729"/>
    </source>
</evidence>
<dbReference type="KEGG" id="usu:LVJ78_02360"/>
<evidence type="ECO:0000256" key="8">
    <source>
        <dbReference type="ARBA" id="ARBA00023288"/>
    </source>
</evidence>
<dbReference type="RefSeq" id="WP_132954718.1">
    <property type="nucleotide sequence ID" value="NZ_CP091507.1"/>
</dbReference>
<evidence type="ECO:0000313" key="10">
    <source>
        <dbReference type="EMBL" id="TCP00769.1"/>
    </source>
</evidence>
<organism evidence="11 13">
    <name type="scientific">Uruburuella suis</name>
    <dbReference type="NCBI Taxonomy" id="252130"/>
    <lineage>
        <taxon>Bacteria</taxon>
        <taxon>Pseudomonadati</taxon>
        <taxon>Pseudomonadota</taxon>
        <taxon>Betaproteobacteria</taxon>
        <taxon>Neisseriales</taxon>
        <taxon>Neisseriaceae</taxon>
        <taxon>Uruburuella</taxon>
    </lineage>
</organism>
<dbReference type="Gene3D" id="1.20.1600.10">
    <property type="entry name" value="Outer membrane efflux proteins (OEP)"/>
    <property type="match status" value="1"/>
</dbReference>
<dbReference type="GO" id="GO:0005886">
    <property type="term" value="C:plasma membrane"/>
    <property type="evidence" value="ECO:0007669"/>
    <property type="project" value="UniProtKB-SubCell"/>
</dbReference>
<keyword evidence="12" id="KW-1185">Reference proteome</keyword>
<keyword evidence="6 9" id="KW-0472">Membrane</keyword>
<proteinExistence type="inferred from homology"/>
<reference evidence="11" key="2">
    <citation type="submission" date="2021-12" db="EMBL/GenBank/DDBJ databases">
        <authorList>
            <person name="Veyrier F.J."/>
        </authorList>
    </citation>
    <scope>NUCLEOTIDE SEQUENCE</scope>
    <source>
        <strain evidence="11">1258/02</strain>
    </source>
</reference>
<dbReference type="NCBIfam" id="TIGR01845">
    <property type="entry name" value="outer_NodT"/>
    <property type="match status" value="1"/>
</dbReference>
<evidence type="ECO:0000256" key="1">
    <source>
        <dbReference type="ARBA" id="ARBA00004370"/>
    </source>
</evidence>
<protein>
    <submittedName>
        <fullName evidence="11">Efflux transporter outer membrane subunit</fullName>
    </submittedName>
    <submittedName>
        <fullName evidence="10">NodT family efflux transporter outer membrane factor (OMF) lipoprotein</fullName>
    </submittedName>
</protein>
<dbReference type="InterPro" id="IPR010131">
    <property type="entry name" value="MdtP/NodT-like"/>
</dbReference>
<dbReference type="EMBL" id="SLXE01000036">
    <property type="protein sequence ID" value="TCP00769.1"/>
    <property type="molecule type" value="Genomic_DNA"/>
</dbReference>
<evidence type="ECO:0000313" key="11">
    <source>
        <dbReference type="EMBL" id="UOO79889.1"/>
    </source>
</evidence>
<dbReference type="Proteomes" id="UP000294721">
    <property type="component" value="Unassembled WGS sequence"/>
</dbReference>
<evidence type="ECO:0000256" key="4">
    <source>
        <dbReference type="ARBA" id="ARBA00022692"/>
    </source>
</evidence>
<dbReference type="PROSITE" id="PS51257">
    <property type="entry name" value="PROKAR_LIPOPROTEIN"/>
    <property type="match status" value="1"/>
</dbReference>
<dbReference type="GO" id="GO:0015562">
    <property type="term" value="F:efflux transmembrane transporter activity"/>
    <property type="evidence" value="ECO:0007669"/>
    <property type="project" value="InterPro"/>
</dbReference>
<dbReference type="PANTHER" id="PTHR30203:SF20">
    <property type="entry name" value="MULTIDRUG RESISTANCE OUTER MEMBRANE PROTEIN MDTP-RELATED"/>
    <property type="match status" value="1"/>
</dbReference>
<dbReference type="Proteomes" id="UP000829756">
    <property type="component" value="Chromosome"/>
</dbReference>
<dbReference type="Gene3D" id="2.20.200.10">
    <property type="entry name" value="Outer membrane efflux proteins (OEP)"/>
    <property type="match status" value="1"/>
</dbReference>
<evidence type="ECO:0000256" key="7">
    <source>
        <dbReference type="ARBA" id="ARBA00023139"/>
    </source>
</evidence>
<evidence type="ECO:0000313" key="13">
    <source>
        <dbReference type="Proteomes" id="UP000829756"/>
    </source>
</evidence>
<gene>
    <name evidence="10" type="ORF">EV680_13615</name>
    <name evidence="11" type="ORF">LVJ78_02360</name>
</gene>
<dbReference type="SUPFAM" id="SSF56954">
    <property type="entry name" value="Outer membrane efflux proteins (OEP)"/>
    <property type="match status" value="1"/>
</dbReference>